<proteinExistence type="predicted"/>
<evidence type="ECO:0000256" key="2">
    <source>
        <dbReference type="ARBA" id="ARBA00023315"/>
    </source>
</evidence>
<evidence type="ECO:0000259" key="3">
    <source>
        <dbReference type="PROSITE" id="PS51186"/>
    </source>
</evidence>
<dbReference type="InterPro" id="IPR016181">
    <property type="entry name" value="Acyl_CoA_acyltransferase"/>
</dbReference>
<dbReference type="InterPro" id="IPR050832">
    <property type="entry name" value="Bact_Acetyltransf"/>
</dbReference>
<keyword evidence="2" id="KW-0012">Acyltransferase</keyword>
<dbReference type="PANTHER" id="PTHR43877">
    <property type="entry name" value="AMINOALKYLPHOSPHONATE N-ACETYLTRANSFERASE-RELATED-RELATED"/>
    <property type="match status" value="1"/>
</dbReference>
<dbReference type="Proteomes" id="UP000715095">
    <property type="component" value="Unassembled WGS sequence"/>
</dbReference>
<gene>
    <name evidence="4" type="ORF">H6A60_07660</name>
</gene>
<organism evidence="4 5">
    <name type="scientific">Sutterella massiliensis</name>
    <dbReference type="NCBI Taxonomy" id="1816689"/>
    <lineage>
        <taxon>Bacteria</taxon>
        <taxon>Pseudomonadati</taxon>
        <taxon>Pseudomonadota</taxon>
        <taxon>Betaproteobacteria</taxon>
        <taxon>Burkholderiales</taxon>
        <taxon>Sutterellaceae</taxon>
        <taxon>Sutterella</taxon>
    </lineage>
</organism>
<accession>A0ABS2DSN9</accession>
<dbReference type="CDD" id="cd04301">
    <property type="entry name" value="NAT_SF"/>
    <property type="match status" value="1"/>
</dbReference>
<keyword evidence="1" id="KW-0808">Transferase</keyword>
<protein>
    <submittedName>
        <fullName evidence="4">GNAT family N-acetyltransferase</fullName>
    </submittedName>
</protein>
<dbReference type="RefSeq" id="WP_205103057.1">
    <property type="nucleotide sequence ID" value="NZ_JACJJC010000011.1"/>
</dbReference>
<name>A0ABS2DSN9_9BURK</name>
<dbReference type="Pfam" id="PF00583">
    <property type="entry name" value="Acetyltransf_1"/>
    <property type="match status" value="1"/>
</dbReference>
<evidence type="ECO:0000313" key="4">
    <source>
        <dbReference type="EMBL" id="MBM6704358.1"/>
    </source>
</evidence>
<dbReference type="InterPro" id="IPR000182">
    <property type="entry name" value="GNAT_dom"/>
</dbReference>
<comment type="caution">
    <text evidence="4">The sequence shown here is derived from an EMBL/GenBank/DDBJ whole genome shotgun (WGS) entry which is preliminary data.</text>
</comment>
<keyword evidence="5" id="KW-1185">Reference proteome</keyword>
<feature type="domain" description="N-acetyltransferase" evidence="3">
    <location>
        <begin position="3"/>
        <end position="161"/>
    </location>
</feature>
<dbReference type="SUPFAM" id="SSF55729">
    <property type="entry name" value="Acyl-CoA N-acyltransferases (Nat)"/>
    <property type="match status" value="1"/>
</dbReference>
<dbReference type="PROSITE" id="PS51186">
    <property type="entry name" value="GNAT"/>
    <property type="match status" value="1"/>
</dbReference>
<dbReference type="EMBL" id="JACJJC010000011">
    <property type="protein sequence ID" value="MBM6704358.1"/>
    <property type="molecule type" value="Genomic_DNA"/>
</dbReference>
<dbReference type="PANTHER" id="PTHR43877:SF2">
    <property type="entry name" value="AMINOALKYLPHOSPHONATE N-ACETYLTRANSFERASE-RELATED"/>
    <property type="match status" value="1"/>
</dbReference>
<sequence>MNYVVRAFKPSEEQYVADLHERLYSGEYAWGPGFIDYARKIALEFPKRRSPDTDELWVATDERDRPVGSIMLCPTDDPKVGQLRLFAVEETCRRQGIGGKLMGALLEKARSVGFERLVLWTAASLEDAIRQYERIGFRVVETAENTSWRTDEGTVMEIKMELTL</sequence>
<evidence type="ECO:0000313" key="5">
    <source>
        <dbReference type="Proteomes" id="UP000715095"/>
    </source>
</evidence>
<dbReference type="Gene3D" id="3.40.630.30">
    <property type="match status" value="1"/>
</dbReference>
<evidence type="ECO:0000256" key="1">
    <source>
        <dbReference type="ARBA" id="ARBA00022679"/>
    </source>
</evidence>
<reference evidence="4 5" key="1">
    <citation type="journal article" date="2021" name="Sci. Rep.">
        <title>The distribution of antibiotic resistance genes in chicken gut microbiota commensals.</title>
        <authorList>
            <person name="Juricova H."/>
            <person name="Matiasovicova J."/>
            <person name="Kubasova T."/>
            <person name="Cejkova D."/>
            <person name="Rychlik I."/>
        </authorList>
    </citation>
    <scope>NUCLEOTIDE SEQUENCE [LARGE SCALE GENOMIC DNA]</scope>
    <source>
        <strain evidence="4 5">An829</strain>
    </source>
</reference>